<reference evidence="1" key="1">
    <citation type="journal article" date="2021" name="New Phytol.">
        <title>Evolutionary innovations through gain and loss of genes in the ectomycorrhizal Boletales.</title>
        <authorList>
            <person name="Wu G."/>
            <person name="Miyauchi S."/>
            <person name="Morin E."/>
            <person name="Kuo A."/>
            <person name="Drula E."/>
            <person name="Varga T."/>
            <person name="Kohler A."/>
            <person name="Feng B."/>
            <person name="Cao Y."/>
            <person name="Lipzen A."/>
            <person name="Daum C."/>
            <person name="Hundley H."/>
            <person name="Pangilinan J."/>
            <person name="Johnson J."/>
            <person name="Barry K."/>
            <person name="LaButti K."/>
            <person name="Ng V."/>
            <person name="Ahrendt S."/>
            <person name="Min B."/>
            <person name="Choi I.G."/>
            <person name="Park H."/>
            <person name="Plett J.M."/>
            <person name="Magnuson J."/>
            <person name="Spatafora J.W."/>
            <person name="Nagy L.G."/>
            <person name="Henrissat B."/>
            <person name="Grigoriev I.V."/>
            <person name="Yang Z.L."/>
            <person name="Xu J."/>
            <person name="Martin F.M."/>
        </authorList>
    </citation>
    <scope>NUCLEOTIDE SEQUENCE</scope>
    <source>
        <strain evidence="1">KUC20120723A-06</strain>
    </source>
</reference>
<organism evidence="1 2">
    <name type="scientific">Leucogyrophana mollusca</name>
    <dbReference type="NCBI Taxonomy" id="85980"/>
    <lineage>
        <taxon>Eukaryota</taxon>
        <taxon>Fungi</taxon>
        <taxon>Dikarya</taxon>
        <taxon>Basidiomycota</taxon>
        <taxon>Agaricomycotina</taxon>
        <taxon>Agaricomycetes</taxon>
        <taxon>Agaricomycetidae</taxon>
        <taxon>Boletales</taxon>
        <taxon>Boletales incertae sedis</taxon>
        <taxon>Leucogyrophana</taxon>
    </lineage>
</organism>
<keyword evidence="2" id="KW-1185">Reference proteome</keyword>
<proteinExistence type="predicted"/>
<name>A0ACB8B1S7_9AGAM</name>
<accession>A0ACB8B1S7</accession>
<sequence>MRAPAPLCQSCHLISPVGAPRLVHPIHLIMLSAGCHASARGYYTPVGVWCLRCAPVVSATPITSGFPSTSSHRRLVLGREGSMVATNWVLLHLQGQPARFLQGVSYDAIGYGTCSVVEGAGLAAWWRVWGEREHSGTRTRTGKSEGTRWGLRAVTPHASLSFHPFIIQPCPGSGSVSGQLRRTSARAESRRKGAQRLRVAACPRSSVTEPNTHVVHIL</sequence>
<comment type="caution">
    <text evidence="1">The sequence shown here is derived from an EMBL/GenBank/DDBJ whole genome shotgun (WGS) entry which is preliminary data.</text>
</comment>
<evidence type="ECO:0000313" key="1">
    <source>
        <dbReference type="EMBL" id="KAH7919776.1"/>
    </source>
</evidence>
<protein>
    <submittedName>
        <fullName evidence="1">Uncharacterized protein</fullName>
    </submittedName>
</protein>
<dbReference type="Proteomes" id="UP000790709">
    <property type="component" value="Unassembled WGS sequence"/>
</dbReference>
<gene>
    <name evidence="1" type="ORF">BV22DRAFT_844839</name>
</gene>
<evidence type="ECO:0000313" key="2">
    <source>
        <dbReference type="Proteomes" id="UP000790709"/>
    </source>
</evidence>
<dbReference type="EMBL" id="MU266631">
    <property type="protein sequence ID" value="KAH7919776.1"/>
    <property type="molecule type" value="Genomic_DNA"/>
</dbReference>